<dbReference type="Proteomes" id="UP000297747">
    <property type="component" value="Unassembled WGS sequence"/>
</dbReference>
<name>A0A4Y9FK92_STRAI</name>
<reference evidence="1 3" key="1">
    <citation type="submission" date="2019-03" db="EMBL/GenBank/DDBJ databases">
        <title>Diversity of the mouse oral microbiome.</title>
        <authorList>
            <person name="Joseph S."/>
            <person name="Aduse-Opoku J."/>
            <person name="Curtis M."/>
            <person name="Wade W."/>
            <person name="Hashim A."/>
        </authorList>
    </citation>
    <scope>NUCLEOTIDE SEQUENCE [LARGE SCALE GENOMIC DNA]</scope>
    <source>
        <strain evidence="1 3">HT4</strain>
    </source>
</reference>
<evidence type="ECO:0000313" key="1">
    <source>
        <dbReference type="EMBL" id="TFU29604.1"/>
    </source>
</evidence>
<dbReference type="AlphaFoldDB" id="A0A4Y9FK92"/>
<dbReference type="EMBL" id="SPQA01000039">
    <property type="protein sequence ID" value="TFU29781.1"/>
    <property type="molecule type" value="Genomic_DNA"/>
</dbReference>
<evidence type="ECO:0000313" key="3">
    <source>
        <dbReference type="Proteomes" id="UP000297747"/>
    </source>
</evidence>
<protein>
    <submittedName>
        <fullName evidence="1">IS110 family transposase</fullName>
    </submittedName>
</protein>
<evidence type="ECO:0000313" key="2">
    <source>
        <dbReference type="EMBL" id="TFU29781.1"/>
    </source>
</evidence>
<comment type="caution">
    <text evidence="1">The sequence shown here is derived from an EMBL/GenBank/DDBJ whole genome shotgun (WGS) entry which is preliminary data.</text>
</comment>
<gene>
    <name evidence="2" type="ORF">E4U01_08680</name>
    <name evidence="1" type="ORF">E4U01_09400</name>
</gene>
<proteinExistence type="predicted"/>
<sequence length="41" mass="4540">MTLDVVVKTGKTLVLGRILSKYVGRPTSCIENEITKTNHHS</sequence>
<organism evidence="1 3">
    <name type="scientific">Streptococcus acidominimus</name>
    <dbReference type="NCBI Taxonomy" id="1326"/>
    <lineage>
        <taxon>Bacteria</taxon>
        <taxon>Bacillati</taxon>
        <taxon>Bacillota</taxon>
        <taxon>Bacilli</taxon>
        <taxon>Lactobacillales</taxon>
        <taxon>Streptococcaceae</taxon>
        <taxon>Streptococcus</taxon>
    </lineage>
</organism>
<dbReference type="EMBL" id="SPQA01000049">
    <property type="protein sequence ID" value="TFU29604.1"/>
    <property type="molecule type" value="Genomic_DNA"/>
</dbReference>
<feature type="non-terminal residue" evidence="1">
    <location>
        <position position="41"/>
    </location>
</feature>
<accession>A0A4Y9FK92</accession>